<dbReference type="Proteomes" id="UP000717696">
    <property type="component" value="Unassembled WGS sequence"/>
</dbReference>
<feature type="signal peptide" evidence="1">
    <location>
        <begin position="1"/>
        <end position="17"/>
    </location>
</feature>
<accession>A0A9P9EWX4</accession>
<protein>
    <submittedName>
        <fullName evidence="2">Uncharacterized protein</fullName>
    </submittedName>
</protein>
<sequence length="80" mass="8670">MKISLAVVSVLASFAVAIPGKPPKGCTPATYQCLTSAKGWQVCNTSGQWVFAGNYPPKTVYKFYPPSKSPYCVPPDFHFP</sequence>
<feature type="chain" id="PRO_5040323677" evidence="1">
    <location>
        <begin position="18"/>
        <end position="80"/>
    </location>
</feature>
<proteinExistence type="predicted"/>
<keyword evidence="1" id="KW-0732">Signal</keyword>
<evidence type="ECO:0000256" key="1">
    <source>
        <dbReference type="SAM" id="SignalP"/>
    </source>
</evidence>
<dbReference type="OrthoDB" id="4611802at2759"/>
<evidence type="ECO:0000313" key="2">
    <source>
        <dbReference type="EMBL" id="KAH7146646.1"/>
    </source>
</evidence>
<dbReference type="EMBL" id="JAGMUU010000008">
    <property type="protein sequence ID" value="KAH7146646.1"/>
    <property type="molecule type" value="Genomic_DNA"/>
</dbReference>
<keyword evidence="3" id="KW-1185">Reference proteome</keyword>
<organism evidence="2 3">
    <name type="scientific">Dactylonectria estremocensis</name>
    <dbReference type="NCBI Taxonomy" id="1079267"/>
    <lineage>
        <taxon>Eukaryota</taxon>
        <taxon>Fungi</taxon>
        <taxon>Dikarya</taxon>
        <taxon>Ascomycota</taxon>
        <taxon>Pezizomycotina</taxon>
        <taxon>Sordariomycetes</taxon>
        <taxon>Hypocreomycetidae</taxon>
        <taxon>Hypocreales</taxon>
        <taxon>Nectriaceae</taxon>
        <taxon>Dactylonectria</taxon>
    </lineage>
</organism>
<comment type="caution">
    <text evidence="2">The sequence shown here is derived from an EMBL/GenBank/DDBJ whole genome shotgun (WGS) entry which is preliminary data.</text>
</comment>
<gene>
    <name evidence="2" type="ORF">B0J13DRAFT_621609</name>
</gene>
<evidence type="ECO:0000313" key="3">
    <source>
        <dbReference type="Proteomes" id="UP000717696"/>
    </source>
</evidence>
<reference evidence="2" key="1">
    <citation type="journal article" date="2021" name="Nat. Commun.">
        <title>Genetic determinants of endophytism in the Arabidopsis root mycobiome.</title>
        <authorList>
            <person name="Mesny F."/>
            <person name="Miyauchi S."/>
            <person name="Thiergart T."/>
            <person name="Pickel B."/>
            <person name="Atanasova L."/>
            <person name="Karlsson M."/>
            <person name="Huettel B."/>
            <person name="Barry K.W."/>
            <person name="Haridas S."/>
            <person name="Chen C."/>
            <person name="Bauer D."/>
            <person name="Andreopoulos W."/>
            <person name="Pangilinan J."/>
            <person name="LaButti K."/>
            <person name="Riley R."/>
            <person name="Lipzen A."/>
            <person name="Clum A."/>
            <person name="Drula E."/>
            <person name="Henrissat B."/>
            <person name="Kohler A."/>
            <person name="Grigoriev I.V."/>
            <person name="Martin F.M."/>
            <person name="Hacquard S."/>
        </authorList>
    </citation>
    <scope>NUCLEOTIDE SEQUENCE</scope>
    <source>
        <strain evidence="2">MPI-CAGE-AT-0021</strain>
    </source>
</reference>
<dbReference type="AlphaFoldDB" id="A0A9P9EWX4"/>
<name>A0A9P9EWX4_9HYPO</name>